<name>A0A2I1IQL0_9ACTO</name>
<evidence type="ECO:0000313" key="3">
    <source>
        <dbReference type="Proteomes" id="UP000235122"/>
    </source>
</evidence>
<reference evidence="2 3" key="1">
    <citation type="submission" date="2017-12" db="EMBL/GenBank/DDBJ databases">
        <title>Phylogenetic diversity of female urinary microbiome.</title>
        <authorList>
            <person name="Thomas-White K."/>
            <person name="Wolfe A.J."/>
        </authorList>
    </citation>
    <scope>NUCLEOTIDE SEQUENCE [LARGE SCALE GENOMIC DNA]</scope>
    <source>
        <strain evidence="2 3">UMB0402</strain>
    </source>
</reference>
<dbReference type="RefSeq" id="WP_004808299.1">
    <property type="nucleotide sequence ID" value="NZ_CP118948.1"/>
</dbReference>
<evidence type="ECO:0000313" key="2">
    <source>
        <dbReference type="EMBL" id="PKY73405.1"/>
    </source>
</evidence>
<dbReference type="AlphaFoldDB" id="A0A2I1IQL0"/>
<proteinExistence type="predicted"/>
<dbReference type="EMBL" id="PKKO01000001">
    <property type="protein sequence ID" value="PKY73405.1"/>
    <property type="molecule type" value="Genomic_DNA"/>
</dbReference>
<accession>A0A2I1IQL0</accession>
<protein>
    <recommendedName>
        <fullName evidence="4">DUF1983 domain-containing protein</fullName>
    </recommendedName>
</protein>
<organism evidence="2 3">
    <name type="scientific">Winkia neuii</name>
    <dbReference type="NCBI Taxonomy" id="33007"/>
    <lineage>
        <taxon>Bacteria</taxon>
        <taxon>Bacillati</taxon>
        <taxon>Actinomycetota</taxon>
        <taxon>Actinomycetes</taxon>
        <taxon>Actinomycetales</taxon>
        <taxon>Actinomycetaceae</taxon>
        <taxon>Winkia</taxon>
    </lineage>
</organism>
<comment type="caution">
    <text evidence="2">The sequence shown here is derived from an EMBL/GenBank/DDBJ whole genome shotgun (WGS) entry which is preliminary data.</text>
</comment>
<evidence type="ECO:0000256" key="1">
    <source>
        <dbReference type="SAM" id="MobiDB-lite"/>
    </source>
</evidence>
<gene>
    <name evidence="2" type="ORF">CYJ19_02130</name>
</gene>
<feature type="region of interest" description="Disordered" evidence="1">
    <location>
        <begin position="295"/>
        <end position="332"/>
    </location>
</feature>
<feature type="compositionally biased region" description="Low complexity" evidence="1">
    <location>
        <begin position="295"/>
        <end position="313"/>
    </location>
</feature>
<feature type="region of interest" description="Disordered" evidence="1">
    <location>
        <begin position="1"/>
        <end position="20"/>
    </location>
</feature>
<keyword evidence="3" id="KW-1185">Reference proteome</keyword>
<evidence type="ECO:0008006" key="4">
    <source>
        <dbReference type="Google" id="ProtNLM"/>
    </source>
</evidence>
<dbReference type="Proteomes" id="UP000235122">
    <property type="component" value="Unassembled WGS sequence"/>
</dbReference>
<dbReference type="STRING" id="33007.HMPREF3198_00111"/>
<sequence length="871" mass="91703">MVKPSLWLDKSPSDGVRGQLSRPDAALYGRVESIVDGILSVRFEGAEGYPPVRVRGDGGIAAVGARVPLVRDSSGRVVLAGGANDFPEGADPVPTGYAGQALLEASKRAGEAKKQIDELQVRLPKELDEAKGRIDVAFENANRVASQFEAEKARVDGELAKALGATDEVKKSVVVATSQADNAKRLAEEAKTKADSVGGKVAEAQQTAEDANGKAEVASSIASMVQMKLSGVKDGLHDVKSAADEAKKAASEADSKASAAAKTAGEAGSNATSALQDAKAAKTAADKATSQAENAAKLAGSASEAATRAQTAADGKSKITRSTTTPSGAGHAGDVWWQYTDSSLIGKIIGQWVHDGTAWVKTDVGAEIVADLTVDKLKAGTGSFDRAVIKKLVADQAFSNEMYASRIISAESGNLVLNGDLTGGQAPWSKELSFIADGAPPACSGYLNADARPAVIKQVHGGTPIRLEPGREYAFTAWVSADIRDSRMFLELRDSEDNHAIDVTQGGPLEGVPDSRNGNPQYLIGGFEIPTEWTKIGCRFRVNPARGYHLGALYVNHSSSDTWAYQAIAGISITPMVGSTLIEGGAITTSKLAAHAVDVEKLNVTEKMGAKLGEFVKVKADNILAGSIDVALDFTAGGRITGAEVVGSKIIGGQVIIDNPSRQPTFQNVYADYSDPAVNTFHVEEKTTSSTKILPDQIVQTGKVALYKRVFNKGRPGGGSPGHGGSKDLLDRYTQELKIDSGGIVVQQVNSKNDRGVAISAWGIGTPELRIDNTGEVGAFMRQIQIQTGTVHCKPAVRDVATVRWTFPTPYPAPPMIFCNPENWAHVVASAYKVTNTFADIAVRNFSGVVPSQDAIRVMAIPTNIDTMRKQ</sequence>